<evidence type="ECO:0000259" key="1">
    <source>
        <dbReference type="PROSITE" id="PS50089"/>
    </source>
</evidence>
<dbReference type="Gene3D" id="3.30.40.10">
    <property type="entry name" value="Zinc/RING finger domain, C3HC4 (zinc finger)"/>
    <property type="match status" value="1"/>
</dbReference>
<dbReference type="GO" id="GO:0016567">
    <property type="term" value="P:protein ubiquitination"/>
    <property type="evidence" value="ECO:0007669"/>
    <property type="project" value="TreeGrafter"/>
</dbReference>
<dbReference type="EMBL" id="MN739091">
    <property type="protein sequence ID" value="QHS88046.1"/>
    <property type="molecule type" value="Genomic_DNA"/>
</dbReference>
<feature type="domain" description="RING-type" evidence="1">
    <location>
        <begin position="107"/>
        <end position="146"/>
    </location>
</feature>
<dbReference type="PANTHER" id="PTHR22996">
    <property type="entry name" value="MAHOGUNIN"/>
    <property type="match status" value="1"/>
</dbReference>
<dbReference type="PANTHER" id="PTHR22996:SF0">
    <property type="entry name" value="RE60872P-RELATED"/>
    <property type="match status" value="1"/>
</dbReference>
<name>A0A6C0B7I1_9ZZZZ</name>
<reference evidence="2" key="1">
    <citation type="journal article" date="2020" name="Nature">
        <title>Giant virus diversity and host interactions through global metagenomics.</title>
        <authorList>
            <person name="Schulz F."/>
            <person name="Roux S."/>
            <person name="Paez-Espino D."/>
            <person name="Jungbluth S."/>
            <person name="Walsh D.A."/>
            <person name="Denef V.J."/>
            <person name="McMahon K.D."/>
            <person name="Konstantinidis K.T."/>
            <person name="Eloe-Fadrosh E.A."/>
            <person name="Kyrpides N.C."/>
            <person name="Woyke T."/>
        </authorList>
    </citation>
    <scope>NUCLEOTIDE SEQUENCE</scope>
    <source>
        <strain evidence="2">GVMAG-M-3300010158-13</strain>
    </source>
</reference>
<sequence length="156" mass="18201">MILLTCINEKGKLRIRFHCYINEEKMIFNNVYNNDYNCMFPKDMRILAAYYKVNDGDIKLTVSEKKGPYYSIKRSQIEVITKEQAELLMRPKEVDISKIKIFDAGECVICLSSASTIVFLPCAHRCTCIECNNVLRNTKHYCPVCRQQVKQDIKPF</sequence>
<evidence type="ECO:0000313" key="2">
    <source>
        <dbReference type="EMBL" id="QHS88046.1"/>
    </source>
</evidence>
<organism evidence="2">
    <name type="scientific">viral metagenome</name>
    <dbReference type="NCBI Taxonomy" id="1070528"/>
    <lineage>
        <taxon>unclassified sequences</taxon>
        <taxon>metagenomes</taxon>
        <taxon>organismal metagenomes</taxon>
    </lineage>
</organism>
<dbReference type="InterPro" id="IPR013083">
    <property type="entry name" value="Znf_RING/FYVE/PHD"/>
</dbReference>
<dbReference type="InterPro" id="IPR045194">
    <property type="entry name" value="MGRN1/RNF157-like"/>
</dbReference>
<accession>A0A6C0B7I1</accession>
<dbReference type="GO" id="GO:0061630">
    <property type="term" value="F:ubiquitin protein ligase activity"/>
    <property type="evidence" value="ECO:0007669"/>
    <property type="project" value="UniProtKB-EC"/>
</dbReference>
<dbReference type="GO" id="GO:0008270">
    <property type="term" value="F:zinc ion binding"/>
    <property type="evidence" value="ECO:0007669"/>
    <property type="project" value="UniProtKB-KW"/>
</dbReference>
<dbReference type="PROSITE" id="PS50089">
    <property type="entry name" value="ZF_RING_2"/>
    <property type="match status" value="1"/>
</dbReference>
<dbReference type="InterPro" id="IPR001841">
    <property type="entry name" value="Znf_RING"/>
</dbReference>
<dbReference type="Pfam" id="PF13920">
    <property type="entry name" value="zf-C3HC4_3"/>
    <property type="match status" value="1"/>
</dbReference>
<dbReference type="AlphaFoldDB" id="A0A6C0B7I1"/>
<proteinExistence type="predicted"/>
<protein>
    <recommendedName>
        <fullName evidence="1">RING-type domain-containing protein</fullName>
    </recommendedName>
</protein>
<dbReference type="SUPFAM" id="SSF57850">
    <property type="entry name" value="RING/U-box"/>
    <property type="match status" value="1"/>
</dbReference>